<protein>
    <submittedName>
        <fullName evidence="2">Uncharacterized protein</fullName>
    </submittedName>
</protein>
<evidence type="ECO:0000256" key="1">
    <source>
        <dbReference type="SAM" id="MobiDB-lite"/>
    </source>
</evidence>
<gene>
    <name evidence="2" type="ORF">BCR44DRAFT_1311354</name>
</gene>
<dbReference type="Proteomes" id="UP000193411">
    <property type="component" value="Unassembled WGS sequence"/>
</dbReference>
<dbReference type="AlphaFoldDB" id="A0A1Y2H7C3"/>
<organism evidence="2 3">
    <name type="scientific">Catenaria anguillulae PL171</name>
    <dbReference type="NCBI Taxonomy" id="765915"/>
    <lineage>
        <taxon>Eukaryota</taxon>
        <taxon>Fungi</taxon>
        <taxon>Fungi incertae sedis</taxon>
        <taxon>Blastocladiomycota</taxon>
        <taxon>Blastocladiomycetes</taxon>
        <taxon>Blastocladiales</taxon>
        <taxon>Catenariaceae</taxon>
        <taxon>Catenaria</taxon>
    </lineage>
</organism>
<accession>A0A1Y2H7C3</accession>
<comment type="caution">
    <text evidence="2">The sequence shown here is derived from an EMBL/GenBank/DDBJ whole genome shotgun (WGS) entry which is preliminary data.</text>
</comment>
<sequence>MDERAMDERLDGFEAAAALQSPSSGHRATDRSMDSPHGIPTTYTAKPAADCVVNPNGVTWRQSGCQRFIDAHDFVCSRSHSSKLAANKRCFKISQTRASCFHPAFLQSLPRWPGTPSEKQPTYIPFQAFPNAWFYFPKPFAIQSAIRPRNAIPPYRFNRSARLAEVTHHDMIHRFGWWPTHTAASTETNGSKSTALLCT</sequence>
<dbReference type="EMBL" id="MCFL01000083">
    <property type="protein sequence ID" value="ORZ30497.1"/>
    <property type="molecule type" value="Genomic_DNA"/>
</dbReference>
<reference evidence="2 3" key="1">
    <citation type="submission" date="2016-07" db="EMBL/GenBank/DDBJ databases">
        <title>Pervasive Adenine N6-methylation of Active Genes in Fungi.</title>
        <authorList>
            <consortium name="DOE Joint Genome Institute"/>
            <person name="Mondo S.J."/>
            <person name="Dannebaum R.O."/>
            <person name="Kuo R.C."/>
            <person name="Labutti K."/>
            <person name="Haridas S."/>
            <person name="Kuo A."/>
            <person name="Salamov A."/>
            <person name="Ahrendt S.R."/>
            <person name="Lipzen A."/>
            <person name="Sullivan W."/>
            <person name="Andreopoulos W.B."/>
            <person name="Clum A."/>
            <person name="Lindquist E."/>
            <person name="Daum C."/>
            <person name="Ramamoorthy G.K."/>
            <person name="Gryganskyi A."/>
            <person name="Culley D."/>
            <person name="Magnuson J.K."/>
            <person name="James T.Y."/>
            <person name="O'Malley M.A."/>
            <person name="Stajich J.E."/>
            <person name="Spatafora J.W."/>
            <person name="Visel A."/>
            <person name="Grigoriev I.V."/>
        </authorList>
    </citation>
    <scope>NUCLEOTIDE SEQUENCE [LARGE SCALE GENOMIC DNA]</scope>
    <source>
        <strain evidence="2 3">PL171</strain>
    </source>
</reference>
<feature type="region of interest" description="Disordered" evidence="1">
    <location>
        <begin position="15"/>
        <end position="40"/>
    </location>
</feature>
<name>A0A1Y2H7C3_9FUNG</name>
<keyword evidence="3" id="KW-1185">Reference proteome</keyword>
<proteinExistence type="predicted"/>
<evidence type="ECO:0000313" key="3">
    <source>
        <dbReference type="Proteomes" id="UP000193411"/>
    </source>
</evidence>
<evidence type="ECO:0000313" key="2">
    <source>
        <dbReference type="EMBL" id="ORZ30497.1"/>
    </source>
</evidence>